<dbReference type="PROSITE" id="PS50110">
    <property type="entry name" value="RESPONSE_REGULATORY"/>
    <property type="match status" value="1"/>
</dbReference>
<dbReference type="Proteomes" id="UP000641646">
    <property type="component" value="Unassembled WGS sequence"/>
</dbReference>
<comment type="caution">
    <text evidence="3">The sequence shown here is derived from an EMBL/GenBank/DDBJ whole genome shotgun (WGS) entry which is preliminary data.</text>
</comment>
<dbReference type="PANTHER" id="PTHR44520">
    <property type="entry name" value="RESPONSE REGULATOR RCP1-RELATED"/>
    <property type="match status" value="1"/>
</dbReference>
<dbReference type="GO" id="GO:0000160">
    <property type="term" value="P:phosphorelay signal transduction system"/>
    <property type="evidence" value="ECO:0007669"/>
    <property type="project" value="InterPro"/>
</dbReference>
<evidence type="ECO:0000313" key="4">
    <source>
        <dbReference type="Proteomes" id="UP000641646"/>
    </source>
</evidence>
<dbReference type="InterPro" id="IPR052893">
    <property type="entry name" value="TCS_response_regulator"/>
</dbReference>
<protein>
    <submittedName>
        <fullName evidence="3">Response regulator</fullName>
    </submittedName>
</protein>
<sequence length="177" mass="19841">MTNPLITSVISPYLKTAVSNDKSYINTKTFTILIADDDENACYLMSEALAEVPLAINLYVLQDGSELLDYLYRRGQYSDPTSSPRPNLILLDLNMPCLNGKEALAQIKSNSNLKHIPIVVITTSKREEDILDCYKLGANSFIVKPLTFKELVNVMKALCHYWFEIVTPPPHTDLSSV</sequence>
<dbReference type="RefSeq" id="WP_190462728.1">
    <property type="nucleotide sequence ID" value="NZ_JACJPW010000009.1"/>
</dbReference>
<dbReference type="SUPFAM" id="SSF52172">
    <property type="entry name" value="CheY-like"/>
    <property type="match status" value="1"/>
</dbReference>
<evidence type="ECO:0000256" key="1">
    <source>
        <dbReference type="PROSITE-ProRule" id="PRU00169"/>
    </source>
</evidence>
<dbReference type="AlphaFoldDB" id="A0A926VCP9"/>
<gene>
    <name evidence="3" type="ORF">H6G03_05045</name>
</gene>
<keyword evidence="4" id="KW-1185">Reference proteome</keyword>
<dbReference type="SMART" id="SM00448">
    <property type="entry name" value="REC"/>
    <property type="match status" value="1"/>
</dbReference>
<feature type="domain" description="Response regulatory" evidence="2">
    <location>
        <begin position="31"/>
        <end position="159"/>
    </location>
</feature>
<accession>A0A926VCP9</accession>
<reference evidence="3" key="2">
    <citation type="submission" date="2020-08" db="EMBL/GenBank/DDBJ databases">
        <authorList>
            <person name="Chen M."/>
            <person name="Teng W."/>
            <person name="Zhao L."/>
            <person name="Hu C."/>
            <person name="Zhou Y."/>
            <person name="Han B."/>
            <person name="Song L."/>
            <person name="Shu W."/>
        </authorList>
    </citation>
    <scope>NUCLEOTIDE SEQUENCE</scope>
    <source>
        <strain evidence="3">FACHB-1375</strain>
    </source>
</reference>
<evidence type="ECO:0000313" key="3">
    <source>
        <dbReference type="EMBL" id="MBD2180477.1"/>
    </source>
</evidence>
<evidence type="ECO:0000259" key="2">
    <source>
        <dbReference type="PROSITE" id="PS50110"/>
    </source>
</evidence>
<dbReference type="Gene3D" id="3.40.50.2300">
    <property type="match status" value="1"/>
</dbReference>
<feature type="modified residue" description="4-aspartylphosphate" evidence="1">
    <location>
        <position position="92"/>
    </location>
</feature>
<name>A0A926VCP9_9CYAN</name>
<keyword evidence="1" id="KW-0597">Phosphoprotein</keyword>
<organism evidence="3 4">
    <name type="scientific">Aerosakkonema funiforme FACHB-1375</name>
    <dbReference type="NCBI Taxonomy" id="2949571"/>
    <lineage>
        <taxon>Bacteria</taxon>
        <taxon>Bacillati</taxon>
        <taxon>Cyanobacteriota</taxon>
        <taxon>Cyanophyceae</taxon>
        <taxon>Oscillatoriophycideae</taxon>
        <taxon>Aerosakkonematales</taxon>
        <taxon>Aerosakkonemataceae</taxon>
        <taxon>Aerosakkonema</taxon>
    </lineage>
</organism>
<dbReference type="EMBL" id="JACJPW010000009">
    <property type="protein sequence ID" value="MBD2180477.1"/>
    <property type="molecule type" value="Genomic_DNA"/>
</dbReference>
<reference evidence="3" key="1">
    <citation type="journal article" date="2015" name="ISME J.">
        <title>Draft Genome Sequence of Streptomyces incarnatus NRRL8089, which Produces the Nucleoside Antibiotic Sinefungin.</title>
        <authorList>
            <person name="Oshima K."/>
            <person name="Hattori M."/>
            <person name="Shimizu H."/>
            <person name="Fukuda K."/>
            <person name="Nemoto M."/>
            <person name="Inagaki K."/>
            <person name="Tamura T."/>
        </authorList>
    </citation>
    <scope>NUCLEOTIDE SEQUENCE</scope>
    <source>
        <strain evidence="3">FACHB-1375</strain>
    </source>
</reference>
<dbReference type="CDD" id="cd17557">
    <property type="entry name" value="REC_Rcp-like"/>
    <property type="match status" value="1"/>
</dbReference>
<dbReference type="PANTHER" id="PTHR44520:SF2">
    <property type="entry name" value="RESPONSE REGULATOR RCP1"/>
    <property type="match status" value="1"/>
</dbReference>
<dbReference type="Pfam" id="PF00072">
    <property type="entry name" value="Response_reg"/>
    <property type="match status" value="1"/>
</dbReference>
<dbReference type="InterPro" id="IPR011006">
    <property type="entry name" value="CheY-like_superfamily"/>
</dbReference>
<proteinExistence type="predicted"/>
<dbReference type="InterPro" id="IPR001789">
    <property type="entry name" value="Sig_transdc_resp-reg_receiver"/>
</dbReference>